<dbReference type="SMART" id="SM00382">
    <property type="entry name" value="AAA"/>
    <property type="match status" value="2"/>
</dbReference>
<comment type="similarity">
    <text evidence="1">Belongs to the AAA ATPase family.</text>
</comment>
<dbReference type="AlphaFoldDB" id="A0A3B0T237"/>
<dbReference type="GO" id="GO:0016887">
    <property type="term" value="F:ATP hydrolysis activity"/>
    <property type="evidence" value="ECO:0007669"/>
    <property type="project" value="InterPro"/>
</dbReference>
<dbReference type="Pfam" id="PF00004">
    <property type="entry name" value="AAA"/>
    <property type="match status" value="2"/>
</dbReference>
<sequence>MKRLSKSASALAGYLRPFFEKNDPASPLGRVISDWCWDNQTLFDVDLSELLATRGKGGIRRRRRVHGKALPKTAWRKLGEFMETCAQKPVASSIILNARMTSEVVGLDDIDTEIFVFIAMTTGERAFTRLISKVLSTRVLETVDIISEMTGIDAANVAERLNNGLLNRLQFIDGVEDRPGIYDLYVPYTVMDAVRSSTGSIDGIERALLGNAARSKLNWSDFDHIARERDFAVQIVRSAIRCQERGVNILLYGAPGVGKTEFAKTLAHRAGCDLFPIAEYDEDGEEPDREERLSSLRIADRLARRRGACVLLFDEMEDVLSGGDISWRKNRRIRQSGSKVHLNRLLEHNESPVIWTTNSVHEFDPAFLRRMTFSIEMKIPPASVRARQWRRLAKKSGVKLSHRRSNELARAHALPPSFANSALRAVAAAGDESDLEFALNAVARPGGSNRMKQPRIKVRSFDLALINPDCDLSLIERRLQQATCPHDVSFCLYGPPGTGKSALAAHLADCLELDILEKRGSDLLSPWVGETEQNIAEAFEEAALEQKLLIIDEAETLFWNRDGATKSWEASMVNEFLVGLERSPVPVVCTTNHLERIDAAALRRFTFKAKLDYLTGDQAAAAFSRFFSQAAPASIKRCGTLTPGDFAVVQKQLRFCEEGKSSPMKIASMLETEAAVKQKGISRIGF</sequence>
<feature type="domain" description="AAA+ ATPase" evidence="2">
    <location>
        <begin position="245"/>
        <end position="383"/>
    </location>
</feature>
<dbReference type="InterPro" id="IPR003960">
    <property type="entry name" value="ATPase_AAA_CS"/>
</dbReference>
<organism evidence="3">
    <name type="scientific">hydrothermal vent metagenome</name>
    <dbReference type="NCBI Taxonomy" id="652676"/>
    <lineage>
        <taxon>unclassified sequences</taxon>
        <taxon>metagenomes</taxon>
        <taxon>ecological metagenomes</taxon>
    </lineage>
</organism>
<dbReference type="InterPro" id="IPR003593">
    <property type="entry name" value="AAA+_ATPase"/>
</dbReference>
<name>A0A3B0T237_9ZZZZ</name>
<dbReference type="PROSITE" id="PS00674">
    <property type="entry name" value="AAA"/>
    <property type="match status" value="1"/>
</dbReference>
<dbReference type="EMBL" id="UOEH01000581">
    <property type="protein sequence ID" value="VAW07427.1"/>
    <property type="molecule type" value="Genomic_DNA"/>
</dbReference>
<dbReference type="CDD" id="cd19481">
    <property type="entry name" value="RecA-like_protease"/>
    <property type="match status" value="1"/>
</dbReference>
<proteinExistence type="inferred from homology"/>
<gene>
    <name evidence="3" type="ORF">MNBD_ALPHA05-802</name>
</gene>
<dbReference type="InterPro" id="IPR027417">
    <property type="entry name" value="P-loop_NTPase"/>
</dbReference>
<feature type="domain" description="AAA+ ATPase" evidence="2">
    <location>
        <begin position="486"/>
        <end position="617"/>
    </location>
</feature>
<accession>A0A3B0T237</accession>
<dbReference type="SUPFAM" id="SSF52540">
    <property type="entry name" value="P-loop containing nucleoside triphosphate hydrolases"/>
    <property type="match status" value="2"/>
</dbReference>
<dbReference type="InterPro" id="IPR003959">
    <property type="entry name" value="ATPase_AAA_core"/>
</dbReference>
<dbReference type="GO" id="GO:0005524">
    <property type="term" value="F:ATP binding"/>
    <property type="evidence" value="ECO:0007669"/>
    <property type="project" value="InterPro"/>
</dbReference>
<evidence type="ECO:0000259" key="2">
    <source>
        <dbReference type="SMART" id="SM00382"/>
    </source>
</evidence>
<reference evidence="3" key="1">
    <citation type="submission" date="2018-06" db="EMBL/GenBank/DDBJ databases">
        <authorList>
            <person name="Zhirakovskaya E."/>
        </authorList>
    </citation>
    <scope>NUCLEOTIDE SEQUENCE</scope>
</reference>
<evidence type="ECO:0000256" key="1">
    <source>
        <dbReference type="ARBA" id="ARBA00006914"/>
    </source>
</evidence>
<dbReference type="PANTHER" id="PTHR23074:SF17">
    <property type="entry name" value="FIDGETIN-LIKE PROTEIN 1"/>
    <property type="match status" value="1"/>
</dbReference>
<dbReference type="PANTHER" id="PTHR23074">
    <property type="entry name" value="AAA DOMAIN-CONTAINING"/>
    <property type="match status" value="1"/>
</dbReference>
<dbReference type="Gene3D" id="3.40.50.300">
    <property type="entry name" value="P-loop containing nucleotide triphosphate hydrolases"/>
    <property type="match status" value="2"/>
</dbReference>
<dbReference type="InterPro" id="IPR050304">
    <property type="entry name" value="MT-severing_AAA_ATPase"/>
</dbReference>
<evidence type="ECO:0000313" key="3">
    <source>
        <dbReference type="EMBL" id="VAW07427.1"/>
    </source>
</evidence>
<protein>
    <recommendedName>
        <fullName evidence="2">AAA+ ATPase domain-containing protein</fullName>
    </recommendedName>
</protein>